<dbReference type="Proteomes" id="UP001160148">
    <property type="component" value="Unassembled WGS sequence"/>
</dbReference>
<dbReference type="AlphaFoldDB" id="A0AAV0Y3Q8"/>
<keyword evidence="2" id="KW-1185">Reference proteome</keyword>
<proteinExistence type="predicted"/>
<reference evidence="1 2" key="1">
    <citation type="submission" date="2023-01" db="EMBL/GenBank/DDBJ databases">
        <authorList>
            <person name="Whitehead M."/>
        </authorList>
    </citation>
    <scope>NUCLEOTIDE SEQUENCE [LARGE SCALE GENOMIC DNA]</scope>
</reference>
<evidence type="ECO:0000313" key="1">
    <source>
        <dbReference type="EMBL" id="CAI6374051.1"/>
    </source>
</evidence>
<name>A0AAV0Y3Q8_9HEMI</name>
<organism evidence="1 2">
    <name type="scientific">Macrosiphum euphorbiae</name>
    <name type="common">potato aphid</name>
    <dbReference type="NCBI Taxonomy" id="13131"/>
    <lineage>
        <taxon>Eukaryota</taxon>
        <taxon>Metazoa</taxon>
        <taxon>Ecdysozoa</taxon>
        <taxon>Arthropoda</taxon>
        <taxon>Hexapoda</taxon>
        <taxon>Insecta</taxon>
        <taxon>Pterygota</taxon>
        <taxon>Neoptera</taxon>
        <taxon>Paraneoptera</taxon>
        <taxon>Hemiptera</taxon>
        <taxon>Sternorrhyncha</taxon>
        <taxon>Aphidomorpha</taxon>
        <taxon>Aphidoidea</taxon>
        <taxon>Aphididae</taxon>
        <taxon>Macrosiphini</taxon>
        <taxon>Macrosiphum</taxon>
    </lineage>
</organism>
<comment type="caution">
    <text evidence="1">The sequence shown here is derived from an EMBL/GenBank/DDBJ whole genome shotgun (WGS) entry which is preliminary data.</text>
</comment>
<protein>
    <submittedName>
        <fullName evidence="1">Uncharacterized protein</fullName>
    </submittedName>
</protein>
<gene>
    <name evidence="1" type="ORF">MEUPH1_LOCUS27712</name>
</gene>
<dbReference type="EMBL" id="CARXXK010001151">
    <property type="protein sequence ID" value="CAI6374051.1"/>
    <property type="molecule type" value="Genomic_DNA"/>
</dbReference>
<accession>A0AAV0Y3Q8</accession>
<sequence length="269" mass="31129">MAGAIEDNAVLYKKKPFTYVPPSPPAELIETTSYTLDFASRKFVHIGIDPTEKFKIVLHIITSSRYVHITPDCLKTIFSYMGRIFSTEPQTYKRITFYEDLKIKLSNMMYSGENVLVIESKTRDGCRVLLNLADLMRLQYLECCIFESIIRKEVFTAPLIIKQYEEFATYVDEKCVLHKSPPKNIDEMRIFIQNMQDDRTVESSPNFTSQIQMCAAVQLAESLLNLEAYNTHDVIDGPWIPDQVWTPSPFQTTYAQHPTPIRCVQRQLF</sequence>
<evidence type="ECO:0000313" key="2">
    <source>
        <dbReference type="Proteomes" id="UP001160148"/>
    </source>
</evidence>